<dbReference type="InterPro" id="IPR003587">
    <property type="entry name" value="Hint_dom_N"/>
</dbReference>
<evidence type="ECO:0000313" key="3">
    <source>
        <dbReference type="EMBL" id="XDQ15859.1"/>
    </source>
</evidence>
<dbReference type="SMART" id="SM00306">
    <property type="entry name" value="HintN"/>
    <property type="match status" value="1"/>
</dbReference>
<dbReference type="PANTHER" id="PTHR32305:SF17">
    <property type="entry name" value="TRNA NUCLEASE WAPA"/>
    <property type="match status" value="1"/>
</dbReference>
<dbReference type="InterPro" id="IPR006141">
    <property type="entry name" value="Intein_N"/>
</dbReference>
<dbReference type="EMBL" id="CP163432">
    <property type="protein sequence ID" value="XDQ15859.1"/>
    <property type="molecule type" value="Genomic_DNA"/>
</dbReference>
<dbReference type="InterPro" id="IPR036844">
    <property type="entry name" value="Hint_dom_sf"/>
</dbReference>
<dbReference type="InterPro" id="IPR022385">
    <property type="entry name" value="Rhs_assc_core"/>
</dbReference>
<sequence length="1350" mass="145835">MYEGGSIQRWTVLVDETRHYTTGCADRAAANQDGYKATLYDQAADVAGNKPVDGNLTEMRTHTTASLYQKVRYGYDDAGRMRWTEDANRNRSTTTYSPENTWPLDGITTTTPKPTDNNADLRGPLSTTVWKSRFWGVPYQSKDTNGKSTKITLDAAGRTIEVWKPTETGSSPSLKFSYSIPASPIGGVPDSVDGYPRVATHTLQSGTTYLSAYAYTDGLGRARETQAPIRDGTDPTTGNEVPNRQVAVTRYDTAGHVTGTSAVFRNQGTAGSGGPVSPKVEDLPSYTDQVLDWAGRTTKSELLVGDGTTARSQPYGRVTTSYHGDYTTVTPAAAGPTDSYTDVYGQTSKIVEHNGSSTFTTQYTYTAQGSLQKITDSRGNETLYTYDWAGQRIRTTDPDAGWSTTEYDANGQISKATSNGGRTVLTYAYDNLGRKTSVTSGTNTPATWTWDGLGVPGGKGRITATTSTDTDGTTYTVKTGAFDDRGRPLRSTVSIPASVNGLASDYTTSFTYDAADHLTTVSYPAAGGLDAETVTTTYNAYGQPVSLASGQQTYVKATLYDAYGLLTDRSYGSPTDPISGVAAQRSYSYYYANGTRWLRGITTTTTVGPYTSEKQEDLYYQDYDGKITELREQASGQTAQSQCFRYDDQARLTSAYTRADQGGCSLNSTSDFTGQAPYQSAYTHDRLGNLQSVTDIDATGKATTRDYLYPGYDDTGTWTTANAAKPHGVRKINHITAGSTTRTDTFTYDAAGQMTQRIESGTTTDYTWTSLGQLSTVKTTTGSGSELTRYTYDADGNLLIRTTPEETVATIGGMELRTTNETTATATRYYTSGTSVVAMRTTEGTTTANGKLTYLMADTQASTQLAVDATTGTTTRRRYTPFGDERNGTLPKGTDSGFLGKTEDTSTGLSLLGARAYDPHLGRFLSPDPLTTPYNPQNLSAFSYSANDPINYADPSGMILEYTDGSECEGGWDECGPGDLGGNGDDGSSGGGNPVIVDLGDGESTLPPKEIYQQYQYALPGVGQLQRNGVYSEDLSYELMVELYFRERCSESFNDGCSELRNFYGGWKHVDSIDAVNTCLICGNIGFQSIVASLGARGPGVKWKSPCSNCFPAGTDVLMADGTTKDIEDISVGDKVQATDPETNKTGPRAVTRHIITEDDKHFNELSLATDDGIERLTATHEHPFWSPSEQNWVETQDLNPGMTLFTDEGNTVIVTENRPFIKHARTYNLTVAGLHSYYVLAGATPILVHNSGPNCGVPAGGRNGDRLGGEDFHGSDYSLDEMVEFVNGHTGGGNPAMGRPSATEVETTLRQAGPRQLDGQNSSRFDHNGVRVIINWDMPWKSTSYYPGR</sequence>
<protein>
    <submittedName>
        <fullName evidence="3">Polymorphic toxin-type HINT domain-containing protein</fullName>
    </submittedName>
</protein>
<dbReference type="GO" id="GO:0016539">
    <property type="term" value="P:intein-mediated protein splicing"/>
    <property type="evidence" value="ECO:0007669"/>
    <property type="project" value="InterPro"/>
</dbReference>
<evidence type="ECO:0000259" key="2">
    <source>
        <dbReference type="SMART" id="SM00306"/>
    </source>
</evidence>
<dbReference type="NCBIfam" id="TIGR01443">
    <property type="entry name" value="intein_Cterm"/>
    <property type="match status" value="1"/>
</dbReference>
<reference evidence="3" key="1">
    <citation type="submission" date="2024-07" db="EMBL/GenBank/DDBJ databases">
        <authorList>
            <person name="Yu S.T."/>
        </authorList>
    </citation>
    <scope>NUCLEOTIDE SEQUENCE</scope>
    <source>
        <strain evidence="3">R11</strain>
    </source>
</reference>
<feature type="region of interest" description="Disordered" evidence="1">
    <location>
        <begin position="870"/>
        <end position="901"/>
    </location>
</feature>
<dbReference type="InterPro" id="IPR030934">
    <property type="entry name" value="Intein_C"/>
</dbReference>
<organism evidence="3">
    <name type="scientific">Streptomyces sp. R11</name>
    <dbReference type="NCBI Taxonomy" id="3238625"/>
    <lineage>
        <taxon>Bacteria</taxon>
        <taxon>Bacillati</taxon>
        <taxon>Actinomycetota</taxon>
        <taxon>Actinomycetes</taxon>
        <taxon>Kitasatosporales</taxon>
        <taxon>Streptomycetaceae</taxon>
        <taxon>Streptomyces</taxon>
    </lineage>
</organism>
<evidence type="ECO:0000256" key="1">
    <source>
        <dbReference type="SAM" id="MobiDB-lite"/>
    </source>
</evidence>
<accession>A0AB39NFF3</accession>
<dbReference type="Gene3D" id="2.180.10.10">
    <property type="entry name" value="RHS repeat-associated core"/>
    <property type="match status" value="1"/>
</dbReference>
<dbReference type="SUPFAM" id="SSF51294">
    <property type="entry name" value="Hedgehog/intein (Hint) domain"/>
    <property type="match status" value="1"/>
</dbReference>
<dbReference type="Gene3D" id="2.170.16.10">
    <property type="entry name" value="Hedgehog/Intein (Hint) domain"/>
    <property type="match status" value="1"/>
</dbReference>
<dbReference type="PROSITE" id="PS50817">
    <property type="entry name" value="INTEIN_N_TER"/>
    <property type="match status" value="1"/>
</dbReference>
<feature type="compositionally biased region" description="Polar residues" evidence="1">
    <location>
        <begin position="90"/>
        <end position="100"/>
    </location>
</feature>
<gene>
    <name evidence="3" type="ORF">AB5J55_42795</name>
</gene>
<dbReference type="CDD" id="cd00081">
    <property type="entry name" value="Hint"/>
    <property type="match status" value="1"/>
</dbReference>
<dbReference type="Pfam" id="PF07591">
    <property type="entry name" value="PT-HINT"/>
    <property type="match status" value="1"/>
</dbReference>
<feature type="domain" description="Hint" evidence="2">
    <location>
        <begin position="1108"/>
        <end position="1209"/>
    </location>
</feature>
<dbReference type="InterPro" id="IPR031325">
    <property type="entry name" value="RHS_repeat"/>
</dbReference>
<dbReference type="Pfam" id="PF05593">
    <property type="entry name" value="RHS_repeat"/>
    <property type="match status" value="1"/>
</dbReference>
<dbReference type="RefSeq" id="WP_369275786.1">
    <property type="nucleotide sequence ID" value="NZ_CP163432.1"/>
</dbReference>
<feature type="region of interest" description="Disordered" evidence="1">
    <location>
        <begin position="89"/>
        <end position="123"/>
    </location>
</feature>
<proteinExistence type="predicted"/>
<dbReference type="InterPro" id="IPR050708">
    <property type="entry name" value="T6SS_VgrG/RHS"/>
</dbReference>
<dbReference type="PROSITE" id="PS50818">
    <property type="entry name" value="INTEIN_C_TER"/>
    <property type="match status" value="1"/>
</dbReference>
<dbReference type="NCBIfam" id="TIGR01643">
    <property type="entry name" value="YD_repeat_2x"/>
    <property type="match status" value="1"/>
</dbReference>
<dbReference type="InterPro" id="IPR006530">
    <property type="entry name" value="YD"/>
</dbReference>
<name>A0AB39NFF3_9ACTN</name>
<dbReference type="PANTHER" id="PTHR32305">
    <property type="match status" value="1"/>
</dbReference>
<dbReference type="NCBIfam" id="TIGR03696">
    <property type="entry name" value="Rhs_assc_core"/>
    <property type="match status" value="1"/>
</dbReference>
<feature type="compositionally biased region" description="Polar residues" evidence="1">
    <location>
        <begin position="107"/>
        <end position="118"/>
    </location>
</feature>